<dbReference type="Proteomes" id="UP000598120">
    <property type="component" value="Unassembled WGS sequence"/>
</dbReference>
<feature type="domain" description="RNA polymerase sigma factor 70 region 4 type 2" evidence="7">
    <location>
        <begin position="114"/>
        <end position="163"/>
    </location>
</feature>
<dbReference type="InterPro" id="IPR013249">
    <property type="entry name" value="RNA_pol_sigma70_r4_t2"/>
</dbReference>
<evidence type="ECO:0000313" key="8">
    <source>
        <dbReference type="EMBL" id="GFZ80676.1"/>
    </source>
</evidence>
<dbReference type="Pfam" id="PF04542">
    <property type="entry name" value="Sigma70_r2"/>
    <property type="match status" value="1"/>
</dbReference>
<dbReference type="Gene3D" id="1.10.1740.10">
    <property type="match status" value="1"/>
</dbReference>
<dbReference type="InterPro" id="IPR039425">
    <property type="entry name" value="RNA_pol_sigma-70-like"/>
</dbReference>
<comment type="caution">
    <text evidence="8">The sequence shown here is derived from an EMBL/GenBank/DDBJ whole genome shotgun (WGS) entry which is preliminary data.</text>
</comment>
<evidence type="ECO:0000313" key="9">
    <source>
        <dbReference type="Proteomes" id="UP000598120"/>
    </source>
</evidence>
<dbReference type="InterPro" id="IPR014284">
    <property type="entry name" value="RNA_pol_sigma-70_dom"/>
</dbReference>
<dbReference type="GO" id="GO:0006352">
    <property type="term" value="P:DNA-templated transcription initiation"/>
    <property type="evidence" value="ECO:0007669"/>
    <property type="project" value="InterPro"/>
</dbReference>
<dbReference type="GO" id="GO:0016987">
    <property type="term" value="F:sigma factor activity"/>
    <property type="evidence" value="ECO:0007669"/>
    <property type="project" value="UniProtKB-KW"/>
</dbReference>
<dbReference type="SUPFAM" id="SSF88659">
    <property type="entry name" value="Sigma3 and sigma4 domains of RNA polymerase sigma factors"/>
    <property type="match status" value="1"/>
</dbReference>
<dbReference type="GO" id="GO:0003677">
    <property type="term" value="F:DNA binding"/>
    <property type="evidence" value="ECO:0007669"/>
    <property type="project" value="UniProtKB-KW"/>
</dbReference>
<protein>
    <submittedName>
        <fullName evidence="8">DNA-directed RNA polymerase sigma-70 factor</fullName>
    </submittedName>
</protein>
<evidence type="ECO:0000256" key="1">
    <source>
        <dbReference type="ARBA" id="ARBA00010641"/>
    </source>
</evidence>
<dbReference type="SUPFAM" id="SSF88946">
    <property type="entry name" value="Sigma2 domain of RNA polymerase sigma factors"/>
    <property type="match status" value="1"/>
</dbReference>
<dbReference type="RefSeq" id="WP_188605087.1">
    <property type="nucleotide sequence ID" value="NZ_BMIC01000001.1"/>
</dbReference>
<comment type="similarity">
    <text evidence="1">Belongs to the sigma-70 factor family. ECF subfamily.</text>
</comment>
<organism evidence="8 9">
    <name type="scientific">Aquaticitalea lipolytica</name>
    <dbReference type="NCBI Taxonomy" id="1247562"/>
    <lineage>
        <taxon>Bacteria</taxon>
        <taxon>Pseudomonadati</taxon>
        <taxon>Bacteroidota</taxon>
        <taxon>Flavobacteriia</taxon>
        <taxon>Flavobacteriales</taxon>
        <taxon>Flavobacteriaceae</taxon>
        <taxon>Aquaticitalea</taxon>
    </lineage>
</organism>
<dbReference type="EMBL" id="BMIC01000001">
    <property type="protein sequence ID" value="GFZ80676.1"/>
    <property type="molecule type" value="Genomic_DNA"/>
</dbReference>
<dbReference type="PANTHER" id="PTHR43133">
    <property type="entry name" value="RNA POLYMERASE ECF-TYPE SIGMA FACTO"/>
    <property type="match status" value="1"/>
</dbReference>
<name>A0A8J2TPT7_9FLAO</name>
<gene>
    <name evidence="8" type="ORF">GCM10011531_08480</name>
</gene>
<keyword evidence="9" id="KW-1185">Reference proteome</keyword>
<feature type="domain" description="RNA polymerase sigma-70 region 2" evidence="6">
    <location>
        <begin position="21"/>
        <end position="87"/>
    </location>
</feature>
<dbReference type="CDD" id="cd06171">
    <property type="entry name" value="Sigma70_r4"/>
    <property type="match status" value="1"/>
</dbReference>
<evidence type="ECO:0000256" key="5">
    <source>
        <dbReference type="ARBA" id="ARBA00023163"/>
    </source>
</evidence>
<dbReference type="AlphaFoldDB" id="A0A8J2TPT7"/>
<dbReference type="NCBIfam" id="TIGR02937">
    <property type="entry name" value="sigma70-ECF"/>
    <property type="match status" value="1"/>
</dbReference>
<dbReference type="Gene3D" id="1.10.10.10">
    <property type="entry name" value="Winged helix-like DNA-binding domain superfamily/Winged helix DNA-binding domain"/>
    <property type="match status" value="1"/>
</dbReference>
<accession>A0A8J2TPT7</accession>
<evidence type="ECO:0000259" key="6">
    <source>
        <dbReference type="Pfam" id="PF04542"/>
    </source>
</evidence>
<keyword evidence="5" id="KW-0804">Transcription</keyword>
<dbReference type="InterPro" id="IPR007627">
    <property type="entry name" value="RNA_pol_sigma70_r2"/>
</dbReference>
<keyword evidence="2" id="KW-0805">Transcription regulation</keyword>
<proteinExistence type="inferred from homology"/>
<dbReference type="GO" id="GO:0000428">
    <property type="term" value="C:DNA-directed RNA polymerase complex"/>
    <property type="evidence" value="ECO:0007669"/>
    <property type="project" value="UniProtKB-KW"/>
</dbReference>
<evidence type="ECO:0000256" key="3">
    <source>
        <dbReference type="ARBA" id="ARBA00023082"/>
    </source>
</evidence>
<dbReference type="InterPro" id="IPR036388">
    <property type="entry name" value="WH-like_DNA-bd_sf"/>
</dbReference>
<dbReference type="InterPro" id="IPR013325">
    <property type="entry name" value="RNA_pol_sigma_r2"/>
</dbReference>
<dbReference type="Pfam" id="PF08281">
    <property type="entry name" value="Sigma70_r4_2"/>
    <property type="match status" value="1"/>
</dbReference>
<evidence type="ECO:0000256" key="4">
    <source>
        <dbReference type="ARBA" id="ARBA00023125"/>
    </source>
</evidence>
<dbReference type="InterPro" id="IPR013324">
    <property type="entry name" value="RNA_pol_sigma_r3/r4-like"/>
</dbReference>
<evidence type="ECO:0000256" key="2">
    <source>
        <dbReference type="ARBA" id="ARBA00023015"/>
    </source>
</evidence>
<evidence type="ECO:0000259" key="7">
    <source>
        <dbReference type="Pfam" id="PF08281"/>
    </source>
</evidence>
<reference evidence="8 9" key="1">
    <citation type="journal article" date="2014" name="Int. J. Syst. Evol. Microbiol.">
        <title>Complete genome sequence of Corynebacterium casei LMG S-19264T (=DSM 44701T), isolated from a smear-ripened cheese.</title>
        <authorList>
            <consortium name="US DOE Joint Genome Institute (JGI-PGF)"/>
            <person name="Walter F."/>
            <person name="Albersmeier A."/>
            <person name="Kalinowski J."/>
            <person name="Ruckert C."/>
        </authorList>
    </citation>
    <scope>NUCLEOTIDE SEQUENCE [LARGE SCALE GENOMIC DNA]</scope>
    <source>
        <strain evidence="8 9">CGMCC 1.15295</strain>
    </source>
</reference>
<dbReference type="PANTHER" id="PTHR43133:SF8">
    <property type="entry name" value="RNA POLYMERASE SIGMA FACTOR HI_1459-RELATED"/>
    <property type="match status" value="1"/>
</dbReference>
<keyword evidence="8" id="KW-0240">DNA-directed RNA polymerase</keyword>
<sequence length="185" mass="21760">MNLEKLIKDCKKNNLKAQCDLYNTYKDILFTLSLKYCKNIEEAQDNLQDAFIEIFKNIKKYNGKGSFEGWIKRITINKAIDKYKKESYINIVINDDILEDTTIDTDNLNVPLHIILNLIQELPSRYRLVFNLYELDNYSHKEISKMLSITEGTSKSNLHRAKLILKENIKKINESQIHKIKHHGN</sequence>
<keyword evidence="3" id="KW-0731">Sigma factor</keyword>
<keyword evidence="4" id="KW-0238">DNA-binding</keyword>